<dbReference type="GO" id="GO:0005524">
    <property type="term" value="F:ATP binding"/>
    <property type="evidence" value="ECO:0007669"/>
    <property type="project" value="UniProtKB-KW"/>
</dbReference>
<dbReference type="InterPro" id="IPR006336">
    <property type="entry name" value="GCS2"/>
</dbReference>
<organism evidence="7 8">
    <name type="scientific">Amycolatopsis thailandensis</name>
    <dbReference type="NCBI Taxonomy" id="589330"/>
    <lineage>
        <taxon>Bacteria</taxon>
        <taxon>Bacillati</taxon>
        <taxon>Actinomycetota</taxon>
        <taxon>Actinomycetes</taxon>
        <taxon>Pseudonocardiales</taxon>
        <taxon>Pseudonocardiaceae</taxon>
        <taxon>Amycolatopsis</taxon>
    </lineage>
</organism>
<dbReference type="RefSeq" id="WP_093937116.1">
    <property type="nucleotide sequence ID" value="NZ_NMQT01000103.1"/>
</dbReference>
<dbReference type="OrthoDB" id="9803842at2"/>
<dbReference type="Gene3D" id="3.30.590.20">
    <property type="match status" value="1"/>
</dbReference>
<protein>
    <recommendedName>
        <fullName evidence="5">Putative glutamate--cysteine ligase 2</fullName>
        <ecNumber evidence="5">6.3.2.2</ecNumber>
    </recommendedName>
    <alternativeName>
        <fullName evidence="5">Gamma-glutamylcysteine synthetase 2</fullName>
        <shortName evidence="5">GCS 2</shortName>
        <shortName evidence="5">Gamma-GCS 2</shortName>
    </alternativeName>
</protein>
<dbReference type="Proteomes" id="UP000215223">
    <property type="component" value="Unassembled WGS sequence"/>
</dbReference>
<evidence type="ECO:0000256" key="2">
    <source>
        <dbReference type="ARBA" id="ARBA00022741"/>
    </source>
</evidence>
<dbReference type="InterPro" id="IPR050141">
    <property type="entry name" value="GCL_type2/YbdK_subfam"/>
</dbReference>
<comment type="similarity">
    <text evidence="5">Belongs to the glutamate--cysteine ligase type 2 family. YbdK subfamily.</text>
</comment>
<keyword evidence="3 5" id="KW-0067">ATP-binding</keyword>
<dbReference type="GO" id="GO:0042398">
    <property type="term" value="P:modified amino acid biosynthetic process"/>
    <property type="evidence" value="ECO:0007669"/>
    <property type="project" value="InterPro"/>
</dbReference>
<dbReference type="InterPro" id="IPR014746">
    <property type="entry name" value="Gln_synth/guanido_kin_cat_dom"/>
</dbReference>
<keyword evidence="1 5" id="KW-0436">Ligase</keyword>
<accession>A0A229RU44</accession>
<dbReference type="EMBL" id="NMQT01000103">
    <property type="protein sequence ID" value="OXM50170.1"/>
    <property type="molecule type" value="Genomic_DNA"/>
</dbReference>
<evidence type="ECO:0000256" key="1">
    <source>
        <dbReference type="ARBA" id="ARBA00022598"/>
    </source>
</evidence>
<evidence type="ECO:0000313" key="8">
    <source>
        <dbReference type="Proteomes" id="UP000215223"/>
    </source>
</evidence>
<name>A0A229RU44_9PSEU</name>
<gene>
    <name evidence="7" type="ORF">CFP71_28920</name>
</gene>
<dbReference type="SUPFAM" id="SSF55931">
    <property type="entry name" value="Glutamine synthetase/guanido kinase"/>
    <property type="match status" value="1"/>
</dbReference>
<keyword evidence="8" id="KW-1185">Reference proteome</keyword>
<evidence type="ECO:0000256" key="6">
    <source>
        <dbReference type="SAM" id="Coils"/>
    </source>
</evidence>
<dbReference type="Pfam" id="PF04107">
    <property type="entry name" value="GCS2"/>
    <property type="match status" value="1"/>
</dbReference>
<dbReference type="InterPro" id="IPR011793">
    <property type="entry name" value="YbdK"/>
</dbReference>
<dbReference type="HAMAP" id="MF_01609">
    <property type="entry name" value="Glu_cys_ligase_2"/>
    <property type="match status" value="1"/>
</dbReference>
<evidence type="ECO:0000256" key="3">
    <source>
        <dbReference type="ARBA" id="ARBA00022840"/>
    </source>
</evidence>
<comment type="catalytic activity">
    <reaction evidence="4 5">
        <text>L-cysteine + L-glutamate + ATP = gamma-L-glutamyl-L-cysteine + ADP + phosphate + H(+)</text>
        <dbReference type="Rhea" id="RHEA:13285"/>
        <dbReference type="ChEBI" id="CHEBI:15378"/>
        <dbReference type="ChEBI" id="CHEBI:29985"/>
        <dbReference type="ChEBI" id="CHEBI:30616"/>
        <dbReference type="ChEBI" id="CHEBI:35235"/>
        <dbReference type="ChEBI" id="CHEBI:43474"/>
        <dbReference type="ChEBI" id="CHEBI:58173"/>
        <dbReference type="ChEBI" id="CHEBI:456216"/>
        <dbReference type="EC" id="6.3.2.2"/>
    </reaction>
</comment>
<dbReference type="PANTHER" id="PTHR36510">
    <property type="entry name" value="GLUTAMATE--CYSTEINE LIGASE 2-RELATED"/>
    <property type="match status" value="1"/>
</dbReference>
<proteinExistence type="inferred from homology"/>
<dbReference type="NCBIfam" id="NF010041">
    <property type="entry name" value="PRK13517.1-1"/>
    <property type="match status" value="1"/>
</dbReference>
<feature type="coiled-coil region" evidence="6">
    <location>
        <begin position="31"/>
        <end position="80"/>
    </location>
</feature>
<keyword evidence="2 5" id="KW-0547">Nucleotide-binding</keyword>
<evidence type="ECO:0000256" key="5">
    <source>
        <dbReference type="HAMAP-Rule" id="MF_01609"/>
    </source>
</evidence>
<dbReference type="GO" id="GO:0004357">
    <property type="term" value="F:glutamate-cysteine ligase activity"/>
    <property type="evidence" value="ECO:0007669"/>
    <property type="project" value="UniProtKB-EC"/>
</dbReference>
<sequence length="367" mass="40198">MNDDVLTFGIEEEFFVVDRDGRLSQTGDAVVDAADEEEGELQQELTRSQAESATGICTTHDEAEHQLTTLRAELARSAARRDCRLLPSGCAPLSETALPAITPNPRYERMAEHFGATARTSHTCGCHVHIAIPDRETGIRVINHIRPFLPALLTVTANSAICDGYDTGYASWRYQQWNRWPSAGSPPLFASLDHYDGIVDAWLRAGAILDRAMVYWDVRLSEKQPTVEFRFADVAATPGEAVLLGVLIRGLVGTILASEGRPADLSNEVLRAQIWRASREGVSGRCPHFRTGDLAPASDVLDDVVTFAAGALEEIGDLDFVRDGYARLVAEGSGADRQRARFEKRRRAEDVVDLLAGRPGFRRSPAG</sequence>
<dbReference type="PANTHER" id="PTHR36510:SF1">
    <property type="entry name" value="GLUTAMATE--CYSTEINE LIGASE 2-RELATED"/>
    <property type="match status" value="1"/>
</dbReference>
<keyword evidence="6" id="KW-0175">Coiled coil</keyword>
<comment type="function">
    <text evidence="5">ATP-dependent carboxylate-amine ligase which exhibits weak glutamate--cysteine ligase activity.</text>
</comment>
<dbReference type="AlphaFoldDB" id="A0A229RU44"/>
<evidence type="ECO:0000313" key="7">
    <source>
        <dbReference type="EMBL" id="OXM50170.1"/>
    </source>
</evidence>
<dbReference type="EC" id="6.3.2.2" evidence="5"/>
<reference evidence="7 8" key="1">
    <citation type="submission" date="2017-07" db="EMBL/GenBank/DDBJ databases">
        <title>Amycolatopsis thailandensis Genome sequencing and assembly.</title>
        <authorList>
            <person name="Kaur N."/>
            <person name="Mayilraj S."/>
        </authorList>
    </citation>
    <scope>NUCLEOTIDE SEQUENCE [LARGE SCALE GENOMIC DNA]</scope>
    <source>
        <strain evidence="7 8">JCM 16380</strain>
    </source>
</reference>
<comment type="caution">
    <text evidence="7">The sequence shown here is derived from an EMBL/GenBank/DDBJ whole genome shotgun (WGS) entry which is preliminary data.</text>
</comment>
<evidence type="ECO:0000256" key="4">
    <source>
        <dbReference type="ARBA" id="ARBA00048819"/>
    </source>
</evidence>
<dbReference type="NCBIfam" id="TIGR02050">
    <property type="entry name" value="gshA_cyan_rel"/>
    <property type="match status" value="1"/>
</dbReference>